<dbReference type="InterPro" id="IPR004511">
    <property type="entry name" value="PAPS/APS_Rdtase"/>
</dbReference>
<dbReference type="PIRSF" id="PIRSF000857">
    <property type="entry name" value="PAPS_reductase"/>
    <property type="match status" value="1"/>
</dbReference>
<keyword evidence="4" id="KW-0408">Iron</keyword>
<keyword evidence="2 4" id="KW-0560">Oxidoreductase</keyword>
<comment type="cofactor">
    <cofactor evidence="4">
        <name>[4Fe-4S] cluster</name>
        <dbReference type="ChEBI" id="CHEBI:49883"/>
    </cofactor>
    <text evidence="4">Binds 1 [4Fe-4S] cluster per subunit.</text>
</comment>
<feature type="binding site" evidence="4">
    <location>
        <position position="135"/>
    </location>
    <ligand>
        <name>[4Fe-4S] cluster</name>
        <dbReference type="ChEBI" id="CHEBI:49883"/>
    </ligand>
</feature>
<feature type="active site" description="Nucleophile; cysteine thiosulfonate intermediate" evidence="4">
    <location>
        <position position="244"/>
    </location>
</feature>
<dbReference type="CDD" id="cd23945">
    <property type="entry name" value="PAPS_reductase"/>
    <property type="match status" value="1"/>
</dbReference>
<dbReference type="EMBL" id="FNDT01000001">
    <property type="protein sequence ID" value="SDH49757.1"/>
    <property type="molecule type" value="Genomic_DNA"/>
</dbReference>
<name>A0A1G8CW47_9MICC</name>
<feature type="domain" description="Phosphoadenosine phosphosulphate reductase" evidence="5">
    <location>
        <begin position="58"/>
        <end position="224"/>
    </location>
</feature>
<dbReference type="NCBIfam" id="NF002537">
    <property type="entry name" value="PRK02090.1"/>
    <property type="match status" value="1"/>
</dbReference>
<dbReference type="RefSeq" id="WP_245702649.1">
    <property type="nucleotide sequence ID" value="NZ_FNDT01000001.1"/>
</dbReference>
<comment type="function">
    <text evidence="4">Catalyzes the formation of sulfite from adenosine 5'-phosphosulfate (APS) using thioredoxin as an electron donor.</text>
</comment>
<comment type="catalytic activity">
    <reaction evidence="4">
        <text>[thioredoxin]-disulfide + sulfite + AMP + 2 H(+) = adenosine 5'-phosphosulfate + [thioredoxin]-dithiol</text>
        <dbReference type="Rhea" id="RHEA:21976"/>
        <dbReference type="Rhea" id="RHEA-COMP:10698"/>
        <dbReference type="Rhea" id="RHEA-COMP:10700"/>
        <dbReference type="ChEBI" id="CHEBI:15378"/>
        <dbReference type="ChEBI" id="CHEBI:17359"/>
        <dbReference type="ChEBI" id="CHEBI:29950"/>
        <dbReference type="ChEBI" id="CHEBI:50058"/>
        <dbReference type="ChEBI" id="CHEBI:58243"/>
        <dbReference type="ChEBI" id="CHEBI:456215"/>
        <dbReference type="EC" id="1.8.4.10"/>
    </reaction>
</comment>
<feature type="binding site" evidence="4">
    <location>
        <position position="136"/>
    </location>
    <ligand>
        <name>[4Fe-4S] cluster</name>
        <dbReference type="ChEBI" id="CHEBI:49883"/>
    </ligand>
</feature>
<dbReference type="STRING" id="335973.SAMN04488693_101407"/>
<dbReference type="GO" id="GO:0004604">
    <property type="term" value="F:phosphoadenylyl-sulfate reductase (thioredoxin) activity"/>
    <property type="evidence" value="ECO:0007669"/>
    <property type="project" value="UniProtKB-UniRule"/>
</dbReference>
<evidence type="ECO:0000313" key="7">
    <source>
        <dbReference type="Proteomes" id="UP000199258"/>
    </source>
</evidence>
<dbReference type="AlphaFoldDB" id="A0A1G8CW47"/>
<dbReference type="Gene3D" id="3.40.50.620">
    <property type="entry name" value="HUPs"/>
    <property type="match status" value="1"/>
</dbReference>
<dbReference type="InterPro" id="IPR002500">
    <property type="entry name" value="PAPS_reduct_dom"/>
</dbReference>
<feature type="binding site" evidence="4">
    <location>
        <position position="221"/>
    </location>
    <ligand>
        <name>[4Fe-4S] cluster</name>
        <dbReference type="ChEBI" id="CHEBI:49883"/>
    </ligand>
</feature>
<dbReference type="Pfam" id="PF01507">
    <property type="entry name" value="PAPS_reduct"/>
    <property type="match status" value="1"/>
</dbReference>
<comment type="pathway">
    <text evidence="3 4">Sulfur metabolism; hydrogen sulfide biosynthesis; sulfite from sulfate.</text>
</comment>
<dbReference type="PANTHER" id="PTHR46509">
    <property type="entry name" value="PHOSPHOADENOSINE PHOSPHOSULFATE REDUCTASE"/>
    <property type="match status" value="1"/>
</dbReference>
<dbReference type="PANTHER" id="PTHR46509:SF1">
    <property type="entry name" value="PHOSPHOADENOSINE PHOSPHOSULFATE REDUCTASE"/>
    <property type="match status" value="1"/>
</dbReference>
<keyword evidence="4" id="KW-0411">Iron-sulfur</keyword>
<evidence type="ECO:0000256" key="1">
    <source>
        <dbReference type="ARBA" id="ARBA00009732"/>
    </source>
</evidence>
<comment type="similarity">
    <text evidence="1 4">Belongs to the PAPS reductase family. CysH subfamily.</text>
</comment>
<protein>
    <recommendedName>
        <fullName evidence="4">Adenosine 5'-phosphosulfate reductase</fullName>
        <shortName evidence="4">APS reductase</shortName>
        <ecNumber evidence="4">1.8.4.10</ecNumber>
    </recommendedName>
    <alternativeName>
        <fullName evidence="4">5'-adenylylsulfate reductase</fullName>
    </alternativeName>
    <alternativeName>
        <fullName evidence="4">Thioredoxin-dependent 5'-adenylylsulfate reductase</fullName>
    </alternativeName>
</protein>
<evidence type="ECO:0000313" key="6">
    <source>
        <dbReference type="EMBL" id="SDH49757.1"/>
    </source>
</evidence>
<sequence>MSLSREHVVSDTVRPARRTEDELKALAARGTEELGWDSPAGQVIAWVARNFDLSQAAVACSMADAVLPHLVSQQFPGVDVLFLETGYHFTETHITRNEVADQLDITIVDVMPELTVAEQDAQYGKDLFGRDPAQCCAIRKMDPLKKALAGYEVWFTGVRRDEAPTRTNTPLVTWDRVHNLVKINPLAAWSFDELLDYAGEHQVPVNMLLSNGYPSIGCKPCTRPVAPGEDPRAGRWAGLAKTECGIHQ</sequence>
<keyword evidence="4" id="KW-0479">Metal-binding</keyword>
<dbReference type="SUPFAM" id="SSF52402">
    <property type="entry name" value="Adenine nucleotide alpha hydrolases-like"/>
    <property type="match status" value="1"/>
</dbReference>
<dbReference type="InterPro" id="IPR014729">
    <property type="entry name" value="Rossmann-like_a/b/a_fold"/>
</dbReference>
<evidence type="ECO:0000256" key="2">
    <source>
        <dbReference type="ARBA" id="ARBA00023002"/>
    </source>
</evidence>
<dbReference type="Proteomes" id="UP000199258">
    <property type="component" value="Unassembled WGS sequence"/>
</dbReference>
<dbReference type="HAMAP" id="MF_00063">
    <property type="entry name" value="CysH"/>
    <property type="match status" value="1"/>
</dbReference>
<evidence type="ECO:0000256" key="4">
    <source>
        <dbReference type="HAMAP-Rule" id="MF_00063"/>
    </source>
</evidence>
<accession>A0A1G8CW47</accession>
<evidence type="ECO:0000259" key="5">
    <source>
        <dbReference type="Pfam" id="PF01507"/>
    </source>
</evidence>
<feature type="binding site" evidence="4">
    <location>
        <position position="218"/>
    </location>
    <ligand>
        <name>[4Fe-4S] cluster</name>
        <dbReference type="ChEBI" id="CHEBI:49883"/>
    </ligand>
</feature>
<reference evidence="6 7" key="1">
    <citation type="submission" date="2016-10" db="EMBL/GenBank/DDBJ databases">
        <authorList>
            <person name="de Groot N.N."/>
        </authorList>
    </citation>
    <scope>NUCLEOTIDE SEQUENCE [LARGE SCALE GENOMIC DNA]</scope>
    <source>
        <strain evidence="6 7">NP_1H</strain>
    </source>
</reference>
<organism evidence="6 7">
    <name type="scientific">Arthrobacter subterraneus</name>
    <dbReference type="NCBI Taxonomy" id="335973"/>
    <lineage>
        <taxon>Bacteria</taxon>
        <taxon>Bacillati</taxon>
        <taxon>Actinomycetota</taxon>
        <taxon>Actinomycetes</taxon>
        <taxon>Micrococcales</taxon>
        <taxon>Micrococcaceae</taxon>
        <taxon>Arthrobacter</taxon>
    </lineage>
</organism>
<evidence type="ECO:0000256" key="3">
    <source>
        <dbReference type="ARBA" id="ARBA00024327"/>
    </source>
</evidence>
<comment type="subcellular location">
    <subcellularLocation>
        <location evidence="4">Cytoplasm</location>
    </subcellularLocation>
</comment>
<keyword evidence="4" id="KW-0963">Cytoplasm</keyword>
<dbReference type="NCBIfam" id="TIGR00434">
    <property type="entry name" value="cysH"/>
    <property type="match status" value="1"/>
</dbReference>
<dbReference type="GO" id="GO:0051539">
    <property type="term" value="F:4 iron, 4 sulfur cluster binding"/>
    <property type="evidence" value="ECO:0007669"/>
    <property type="project" value="UniProtKB-UniRule"/>
</dbReference>
<dbReference type="EC" id="1.8.4.10" evidence="4"/>
<keyword evidence="7" id="KW-1185">Reference proteome</keyword>
<dbReference type="GO" id="GO:0070814">
    <property type="term" value="P:hydrogen sulfide biosynthetic process"/>
    <property type="evidence" value="ECO:0007669"/>
    <property type="project" value="UniProtKB-UniRule"/>
</dbReference>
<dbReference type="GO" id="GO:0043866">
    <property type="term" value="F:adenylyl-sulfate reductase (thioredoxin) activity"/>
    <property type="evidence" value="ECO:0007669"/>
    <property type="project" value="UniProtKB-EC"/>
</dbReference>
<proteinExistence type="inferred from homology"/>
<dbReference type="GO" id="GO:0005737">
    <property type="term" value="C:cytoplasm"/>
    <property type="evidence" value="ECO:0007669"/>
    <property type="project" value="UniProtKB-SubCell"/>
</dbReference>
<gene>
    <name evidence="4" type="primary">cysH</name>
    <name evidence="6" type="ORF">SAMN04488693_101407</name>
</gene>
<dbReference type="GO" id="GO:0046872">
    <property type="term" value="F:metal ion binding"/>
    <property type="evidence" value="ECO:0007669"/>
    <property type="project" value="UniProtKB-KW"/>
</dbReference>
<dbReference type="GO" id="GO:0019379">
    <property type="term" value="P:sulfate assimilation, phosphoadenylyl sulfate reduction by phosphoadenylyl-sulfate reductase (thioredoxin)"/>
    <property type="evidence" value="ECO:0007669"/>
    <property type="project" value="UniProtKB-UniRule"/>
</dbReference>